<dbReference type="GO" id="GO:0000978">
    <property type="term" value="F:RNA polymerase II cis-regulatory region sequence-specific DNA binding"/>
    <property type="evidence" value="ECO:0007669"/>
    <property type="project" value="InterPro"/>
</dbReference>
<dbReference type="GO" id="GO:0000785">
    <property type="term" value="C:chromatin"/>
    <property type="evidence" value="ECO:0007669"/>
    <property type="project" value="TreeGrafter"/>
</dbReference>
<dbReference type="SMART" id="SM00355">
    <property type="entry name" value="ZnF_C2H2"/>
    <property type="match status" value="2"/>
</dbReference>
<dbReference type="GO" id="GO:0005634">
    <property type="term" value="C:nucleus"/>
    <property type="evidence" value="ECO:0007669"/>
    <property type="project" value="UniProtKB-SubCell"/>
</dbReference>
<sequence>MSDPKRPRLDDSAMSPNMNQQSESGFSGPSERRRSSRSDPRRRFECTYPGCGKDYSRAEHLIRHQLNHNPKEIYKCDYPGCTRRFVRQDLCIRHRERHDGRSKSQTRRQSSSGHNGPLSPRSSVSDEAMNDQASPTSNTLHSPALARTSFSTASPLKPTDLQAIIQQSRPESNGINGHSSSQNFLPARTASVQHMLDSAPQQTSASTGDYAMPHMPNESNLSLQRTNSIPESVFGNFDPGMLAKSTPSTNANIVPTSSNQQTQDLSTTTTYSIPSLGEQQPFNDSPISVRDEFTAWLFEDAGGMHTTAFALPGAGGIGFPTAADSFGNAIYPNYFADPALENAYPGMVQQRSTESVSKGPELALAGDSNLLSHTKRKSLVSLMEYRFNEGDNPFVRQLREEIFQGNIDAEDHVLSIRSMRHYIGSYWYHFHAQMPILHQPTFSADDIHEYLLLAVMAIGAAYLNRAHGRAVTDAAARLATFIAWHLRWQVFMHNDFHPPAKLWVFQTLLLLEVYETMNANRLLHERSHIHYATTINLMRRGTNLIETAASHQDSSRVPSTPDEWWSRWITAEATRRAAYAAFYLDAVHATMFGHAAMMVVHEIRLPLPCDDALWSATSAAEVGRVEASLYANGIKPTTFLDGLKKTLIGRKVRTNNFGRMILMAGLLSVSWHMHQRDLQVSSLGVSQTMGVPDGWRNPLTKAFDFWKRDFDESVEHMRRAALPWQKNETVAGDEDMAKTADVLHHLSHMAMHVDVMELQIFAGIKQLFGRSVSNADYERVKCKVFDWAKGSSAKIGVWHALQLLRSVLLSSTSPPNVSRKLYNARDDHLMVRPWSLYYAALVVWSYGFALDGVLRPFPSLLLQPPATATGGSFGGSGVGSGPAASPSAASVLSHASSSNTNHSSMLNMTSSAHDGGSGVDYHVDAVVKDAQAFLQTVGAAKSPQQLDAIKDGRNNVVGVLVILEAAFRDSRWELLHEAADLLHNGIVLLRGASRSR</sequence>
<reference evidence="10" key="1">
    <citation type="submission" date="2023-01" db="EMBL/GenBank/DDBJ databases">
        <title>Exophiala dermititidis isolated from Cystic Fibrosis Patient.</title>
        <authorList>
            <person name="Kurbessoian T."/>
            <person name="Crocker A."/>
            <person name="Murante D."/>
            <person name="Hogan D.A."/>
            <person name="Stajich J.E."/>
        </authorList>
    </citation>
    <scope>NUCLEOTIDE SEQUENCE</scope>
    <source>
        <strain evidence="10">Ex8</strain>
    </source>
</reference>
<comment type="subcellular location">
    <subcellularLocation>
        <location evidence="1">Nucleus</location>
    </subcellularLocation>
</comment>
<feature type="compositionally biased region" description="Basic and acidic residues" evidence="8">
    <location>
        <begin position="30"/>
        <end position="45"/>
    </location>
</feature>
<feature type="domain" description="C2H2-type" evidence="9">
    <location>
        <begin position="44"/>
        <end position="73"/>
    </location>
</feature>
<keyword evidence="5" id="KW-0862">Zinc</keyword>
<accession>A0AAN6EQA7</accession>
<feature type="domain" description="C2H2-type" evidence="9">
    <location>
        <begin position="74"/>
        <end position="103"/>
    </location>
</feature>
<dbReference type="SUPFAM" id="SSF57667">
    <property type="entry name" value="beta-beta-alpha zinc fingers"/>
    <property type="match status" value="1"/>
</dbReference>
<proteinExistence type="predicted"/>
<feature type="compositionally biased region" description="Basic and acidic residues" evidence="8">
    <location>
        <begin position="1"/>
        <end position="11"/>
    </location>
</feature>
<gene>
    <name evidence="10" type="ORF">HRR80_006589</name>
</gene>
<evidence type="ECO:0000256" key="5">
    <source>
        <dbReference type="ARBA" id="ARBA00022833"/>
    </source>
</evidence>
<dbReference type="Gene3D" id="3.30.160.60">
    <property type="entry name" value="Classic Zinc Finger"/>
    <property type="match status" value="2"/>
</dbReference>
<keyword evidence="4 7" id="KW-0863">Zinc-finger</keyword>
<dbReference type="InterPro" id="IPR036236">
    <property type="entry name" value="Znf_C2H2_sf"/>
</dbReference>
<dbReference type="EMBL" id="JAJGCB010000014">
    <property type="protein sequence ID" value="KAJ8989348.1"/>
    <property type="molecule type" value="Genomic_DNA"/>
</dbReference>
<dbReference type="PROSITE" id="PS50157">
    <property type="entry name" value="ZINC_FINGER_C2H2_2"/>
    <property type="match status" value="2"/>
</dbReference>
<evidence type="ECO:0000256" key="4">
    <source>
        <dbReference type="ARBA" id="ARBA00022771"/>
    </source>
</evidence>
<evidence type="ECO:0000313" key="10">
    <source>
        <dbReference type="EMBL" id="KAJ8989348.1"/>
    </source>
</evidence>
<dbReference type="PANTHER" id="PTHR40626:SF11">
    <property type="entry name" value="ZINC FINGER PROTEIN YPR022C"/>
    <property type="match status" value="1"/>
</dbReference>
<evidence type="ECO:0000313" key="11">
    <source>
        <dbReference type="Proteomes" id="UP001161757"/>
    </source>
</evidence>
<dbReference type="AlphaFoldDB" id="A0AAN6EQA7"/>
<evidence type="ECO:0000256" key="2">
    <source>
        <dbReference type="ARBA" id="ARBA00022723"/>
    </source>
</evidence>
<dbReference type="InterPro" id="IPR013087">
    <property type="entry name" value="Znf_C2H2_type"/>
</dbReference>
<evidence type="ECO:0000256" key="3">
    <source>
        <dbReference type="ARBA" id="ARBA00022737"/>
    </source>
</evidence>
<evidence type="ECO:0000259" key="9">
    <source>
        <dbReference type="PROSITE" id="PS50157"/>
    </source>
</evidence>
<dbReference type="InterPro" id="IPR007219">
    <property type="entry name" value="XnlR_reg_dom"/>
</dbReference>
<keyword evidence="3" id="KW-0677">Repeat</keyword>
<feature type="region of interest" description="Disordered" evidence="8">
    <location>
        <begin position="196"/>
        <end position="222"/>
    </location>
</feature>
<dbReference type="PANTHER" id="PTHR40626">
    <property type="entry name" value="MIP31509P"/>
    <property type="match status" value="1"/>
</dbReference>
<organism evidence="10 11">
    <name type="scientific">Exophiala dermatitidis</name>
    <name type="common">Black yeast-like fungus</name>
    <name type="synonym">Wangiella dermatitidis</name>
    <dbReference type="NCBI Taxonomy" id="5970"/>
    <lineage>
        <taxon>Eukaryota</taxon>
        <taxon>Fungi</taxon>
        <taxon>Dikarya</taxon>
        <taxon>Ascomycota</taxon>
        <taxon>Pezizomycotina</taxon>
        <taxon>Eurotiomycetes</taxon>
        <taxon>Chaetothyriomycetidae</taxon>
        <taxon>Chaetothyriales</taxon>
        <taxon>Herpotrichiellaceae</taxon>
        <taxon>Exophiala</taxon>
    </lineage>
</organism>
<dbReference type="Pfam" id="PF04082">
    <property type="entry name" value="Fungal_trans"/>
    <property type="match status" value="1"/>
</dbReference>
<evidence type="ECO:0000256" key="7">
    <source>
        <dbReference type="PROSITE-ProRule" id="PRU00042"/>
    </source>
</evidence>
<dbReference type="GO" id="GO:0006351">
    <property type="term" value="P:DNA-templated transcription"/>
    <property type="evidence" value="ECO:0007669"/>
    <property type="project" value="InterPro"/>
</dbReference>
<evidence type="ECO:0000256" key="6">
    <source>
        <dbReference type="ARBA" id="ARBA00023242"/>
    </source>
</evidence>
<evidence type="ECO:0000256" key="8">
    <source>
        <dbReference type="SAM" id="MobiDB-lite"/>
    </source>
</evidence>
<dbReference type="Pfam" id="PF00096">
    <property type="entry name" value="zf-C2H2"/>
    <property type="match status" value="1"/>
</dbReference>
<evidence type="ECO:0000256" key="1">
    <source>
        <dbReference type="ARBA" id="ARBA00004123"/>
    </source>
</evidence>
<dbReference type="GO" id="GO:0000981">
    <property type="term" value="F:DNA-binding transcription factor activity, RNA polymerase II-specific"/>
    <property type="evidence" value="ECO:0007669"/>
    <property type="project" value="InterPro"/>
</dbReference>
<protein>
    <recommendedName>
        <fullName evidence="9">C2H2-type domain-containing protein</fullName>
    </recommendedName>
</protein>
<dbReference type="PROSITE" id="PS00028">
    <property type="entry name" value="ZINC_FINGER_C2H2_1"/>
    <property type="match status" value="2"/>
</dbReference>
<keyword evidence="2" id="KW-0479">Metal-binding</keyword>
<dbReference type="CDD" id="cd12148">
    <property type="entry name" value="fungal_TF_MHR"/>
    <property type="match status" value="1"/>
</dbReference>
<dbReference type="Proteomes" id="UP001161757">
    <property type="component" value="Unassembled WGS sequence"/>
</dbReference>
<comment type="caution">
    <text evidence="10">The sequence shown here is derived from an EMBL/GenBank/DDBJ whole genome shotgun (WGS) entry which is preliminary data.</text>
</comment>
<feature type="region of interest" description="Disordered" evidence="8">
    <location>
        <begin position="1"/>
        <end position="49"/>
    </location>
</feature>
<dbReference type="GO" id="GO:0008270">
    <property type="term" value="F:zinc ion binding"/>
    <property type="evidence" value="ECO:0007669"/>
    <property type="project" value="UniProtKB-KW"/>
</dbReference>
<name>A0AAN6EQA7_EXODE</name>
<feature type="compositionally biased region" description="Polar residues" evidence="8">
    <location>
        <begin position="120"/>
        <end position="141"/>
    </location>
</feature>
<feature type="region of interest" description="Disordered" evidence="8">
    <location>
        <begin position="889"/>
        <end position="909"/>
    </location>
</feature>
<feature type="region of interest" description="Disordered" evidence="8">
    <location>
        <begin position="96"/>
        <end position="143"/>
    </location>
</feature>
<dbReference type="InterPro" id="IPR051059">
    <property type="entry name" value="VerF-like"/>
</dbReference>
<keyword evidence="6" id="KW-0539">Nucleus</keyword>